<evidence type="ECO:0000256" key="1">
    <source>
        <dbReference type="SAM" id="SignalP"/>
    </source>
</evidence>
<reference evidence="3 4" key="1">
    <citation type="submission" date="2017-07" db="EMBL/GenBank/DDBJ databases">
        <title>Sandarakinorhabdus cyanobacteriorum sp. nov., a novel bacterium isolated from cyanobacterial aggregates in a eutrophic lake.</title>
        <authorList>
            <person name="Cai H."/>
        </authorList>
    </citation>
    <scope>NUCLEOTIDE SEQUENCE [LARGE SCALE GENOMIC DNA]</scope>
    <source>
        <strain evidence="3 4">TH057</strain>
    </source>
</reference>
<dbReference type="Pfam" id="PF13462">
    <property type="entry name" value="Thioredoxin_4"/>
    <property type="match status" value="1"/>
</dbReference>
<keyword evidence="4" id="KW-1185">Reference proteome</keyword>
<dbReference type="InterPro" id="IPR036249">
    <property type="entry name" value="Thioredoxin-like_sf"/>
</dbReference>
<name>A0A255YLD6_9SPHN</name>
<dbReference type="SUPFAM" id="SSF52833">
    <property type="entry name" value="Thioredoxin-like"/>
    <property type="match status" value="1"/>
</dbReference>
<evidence type="ECO:0000259" key="2">
    <source>
        <dbReference type="Pfam" id="PF13462"/>
    </source>
</evidence>
<feature type="chain" id="PRO_5011993495" description="Thioredoxin-like fold domain-containing protein" evidence="1">
    <location>
        <begin position="21"/>
        <end position="251"/>
    </location>
</feature>
<organism evidence="3 4">
    <name type="scientific">Sandarakinorhabdus cyanobacteriorum</name>
    <dbReference type="NCBI Taxonomy" id="1981098"/>
    <lineage>
        <taxon>Bacteria</taxon>
        <taxon>Pseudomonadati</taxon>
        <taxon>Pseudomonadota</taxon>
        <taxon>Alphaproteobacteria</taxon>
        <taxon>Sphingomonadales</taxon>
        <taxon>Sphingosinicellaceae</taxon>
        <taxon>Sandarakinorhabdus</taxon>
    </lineage>
</organism>
<dbReference type="Gene3D" id="1.10.40.110">
    <property type="match status" value="1"/>
</dbReference>
<evidence type="ECO:0000313" key="3">
    <source>
        <dbReference type="EMBL" id="OYQ29395.1"/>
    </source>
</evidence>
<dbReference type="RefSeq" id="WP_094473536.1">
    <property type="nucleotide sequence ID" value="NZ_NOXT01000105.1"/>
</dbReference>
<proteinExistence type="predicted"/>
<dbReference type="Proteomes" id="UP000216991">
    <property type="component" value="Unassembled WGS sequence"/>
</dbReference>
<feature type="domain" description="Thioredoxin-like fold" evidence="2">
    <location>
        <begin position="47"/>
        <end position="228"/>
    </location>
</feature>
<dbReference type="CDD" id="cd02972">
    <property type="entry name" value="DsbA_family"/>
    <property type="match status" value="1"/>
</dbReference>
<protein>
    <recommendedName>
        <fullName evidence="2">Thioredoxin-like fold domain-containing protein</fullName>
    </recommendedName>
</protein>
<keyword evidence="1" id="KW-0732">Signal</keyword>
<dbReference type="InterPro" id="IPR012336">
    <property type="entry name" value="Thioredoxin-like_fold"/>
</dbReference>
<sequence length="251" mass="26611">MMFTRTLLAAALLLAAPALAAAPGKPAAKPAAAVDWTGRIALTPAGGLLIGNPNARVKLVEFGSLTCPHCRHFHETGLPVVKARYIASGAVSYEYRAFSLNGIDLMAGHLLYCQTPAAAWAFVNKAYLRQDQLVAPFMQIGEADRAAVQALPDDQQGPRMATLGKLPEFSGLPLAQYQACLAARPAMDRLMAIRTDAVQTHGLTGTPSFLINGKMQTDVFDWAALEPILAAAVKSAGTPPVARPTAPRRTK</sequence>
<dbReference type="Gene3D" id="3.40.30.10">
    <property type="entry name" value="Glutaredoxin"/>
    <property type="match status" value="1"/>
</dbReference>
<comment type="caution">
    <text evidence="3">The sequence shown here is derived from an EMBL/GenBank/DDBJ whole genome shotgun (WGS) entry which is preliminary data.</text>
</comment>
<evidence type="ECO:0000313" key="4">
    <source>
        <dbReference type="Proteomes" id="UP000216991"/>
    </source>
</evidence>
<dbReference type="OrthoDB" id="8478320at2"/>
<gene>
    <name evidence="3" type="ORF">CHU93_07810</name>
</gene>
<feature type="signal peptide" evidence="1">
    <location>
        <begin position="1"/>
        <end position="20"/>
    </location>
</feature>
<accession>A0A255YLD6</accession>
<dbReference type="EMBL" id="NOXT01000105">
    <property type="protein sequence ID" value="OYQ29395.1"/>
    <property type="molecule type" value="Genomic_DNA"/>
</dbReference>
<dbReference type="AlphaFoldDB" id="A0A255YLD6"/>